<dbReference type="EMBL" id="KC961304">
    <property type="protein sequence ID" value="AGR57174.1"/>
    <property type="molecule type" value="Genomic_DNA"/>
</dbReference>
<proteinExistence type="predicted"/>
<dbReference type="InterPro" id="IPR021286">
    <property type="entry name" value="Baculovirus_E26"/>
</dbReference>
<dbReference type="GeneID" id="16479796"/>
<dbReference type="Proteomes" id="UP000208100">
    <property type="component" value="Segment"/>
</dbReference>
<dbReference type="OrthoDB" id="15676at10239"/>
<protein>
    <submittedName>
        <fullName evidence="1">ODV-E26</fullName>
    </submittedName>
</protein>
<dbReference type="RefSeq" id="YP_008378490.1">
    <property type="nucleotide sequence ID" value="NC_021924.1"/>
</dbReference>
<dbReference type="KEGG" id="vg:16479796"/>
<evidence type="ECO:0000313" key="1">
    <source>
        <dbReference type="EMBL" id="AGR57174.1"/>
    </source>
</evidence>
<accession>S5MRE9</accession>
<dbReference type="Pfam" id="PF11050">
    <property type="entry name" value="Viral_env_E26"/>
    <property type="match status" value="1"/>
</dbReference>
<organism evidence="1 2">
    <name type="scientific">Choristoneura rosaceana nucleopolyhedrovirus</name>
    <dbReference type="NCBI Taxonomy" id="58094"/>
    <lineage>
        <taxon>Viruses</taxon>
        <taxon>Viruses incertae sedis</taxon>
        <taxon>Naldaviricetes</taxon>
        <taxon>Lefavirales</taxon>
        <taxon>Baculoviridae</taxon>
        <taxon>Alphabaculovirus</taxon>
        <taxon>Alphabaculovirus chorosaceanae</taxon>
    </lineage>
</organism>
<reference evidence="1 2" key="1">
    <citation type="journal article" date="2013" name="PLoS ONE">
        <title>Comparative Genome Sequence Analysis of Choristoneura occidentalis Freeman and C. rosaceana Harris (Lepidoptera: Tortricidae) Alphabaculoviruses.</title>
        <authorList>
            <person name="Thumbi D.K."/>
            <person name="Beliveau C."/>
            <person name="Cusson M."/>
            <person name="Lapointe R."/>
            <person name="Lucarotti C.J."/>
        </authorList>
    </citation>
    <scope>NUCLEOTIDE SEQUENCE [LARGE SCALE GENOMIC DNA]</scope>
    <source>
        <strain evidence="1">NB_1</strain>
    </source>
</reference>
<sequence length="199" mass="22406">MEAAQILIPQAPSKRRPDAVCSFVKTVVTTTFSKSNDSDEKMEQIIAQLQKTRLNFSKLSQLQKKRLRNMQKLIRRKNSVIAILASRLNTRRCAKTKHFAVTICKNVVYTTSGSKKFVEQRVEKLCAIGGEQVFSARRANCARDRLRVAKALAVSLGTGVIASATNKRFEIRDAEKLISAKFIIKQVLHNGYHDDARTN</sequence>
<name>S5MRE9_9ABAC</name>
<gene>
    <name evidence="1" type="primary">odv-e26</name>
</gene>
<evidence type="ECO:0000313" key="2">
    <source>
        <dbReference type="Proteomes" id="UP000208100"/>
    </source>
</evidence>
<keyword evidence="2" id="KW-1185">Reference proteome</keyword>